<gene>
    <name evidence="2" type="primary">cma_1</name>
    <name evidence="2" type="ORF">EC0315J-ColB-ColM_00061</name>
    <name evidence="1" type="ORF">EC0638J-ColB-ColM_00110</name>
</gene>
<organism evidence="2">
    <name type="scientific">Escherichia coli</name>
    <dbReference type="NCBI Taxonomy" id="562"/>
    <lineage>
        <taxon>Bacteria</taxon>
        <taxon>Pseudomonadati</taxon>
        <taxon>Pseudomonadota</taxon>
        <taxon>Gammaproteobacteria</taxon>
        <taxon>Enterobacterales</taxon>
        <taxon>Enterobacteriaceae</taxon>
        <taxon>Escherichia</taxon>
    </lineage>
</organism>
<dbReference type="EMBL" id="MK878517">
    <property type="protein sequence ID" value="QEG95498.1"/>
    <property type="molecule type" value="Genomic_DNA"/>
</dbReference>
<reference evidence="2" key="1">
    <citation type="submission" date="2019-05" db="EMBL/GenBank/DDBJ databases">
        <title>Bacteriocin occurrence and activity in Escherichia coli isolated from bovines and wastewater.</title>
        <authorList>
            <person name="Cameron A."/>
            <person name="Zaheer R."/>
            <person name="Barbieri R."/>
            <person name="McAllister T.A."/>
        </authorList>
    </citation>
    <scope>NUCLEOTIDE SEQUENCE</scope>
    <source>
        <strain evidence="2">0315J</strain>
        <strain evidence="1">0638J</strain>
    </source>
</reference>
<proteinExistence type="predicted"/>
<accession>A0A5B9SVD2</accession>
<evidence type="ECO:0000313" key="1">
    <source>
        <dbReference type="EMBL" id="QEG95498.1"/>
    </source>
</evidence>
<dbReference type="InterPro" id="IPR028056">
    <property type="entry name" value="Colicin_M"/>
</dbReference>
<dbReference type="EMBL" id="MK878524">
    <property type="protein sequence ID" value="QEG95998.1"/>
    <property type="molecule type" value="Genomic_DNA"/>
</dbReference>
<dbReference type="GO" id="GO:0042742">
    <property type="term" value="P:defense response to bacterium"/>
    <property type="evidence" value="ECO:0007669"/>
    <property type="project" value="InterPro"/>
</dbReference>
<sequence>METLTVHAPSPSTNLPSYGNGAFSLSAPHVPGAGPLLVQVVYSFFQSPNMCLQALTQLEDYIKKHGASPPSHIADHIDKYWLLL</sequence>
<dbReference type="Pfam" id="PF14859">
    <property type="entry name" value="Colicin_M"/>
    <property type="match status" value="1"/>
</dbReference>
<dbReference type="AlphaFoldDB" id="A0A5B9SVD2"/>
<name>A0A5B9SVD2_ECOLX</name>
<protein>
    <submittedName>
        <fullName evidence="2">Colicin-M</fullName>
    </submittedName>
</protein>
<dbReference type="Gene3D" id="1.20.1440.280">
    <property type="match status" value="1"/>
</dbReference>
<evidence type="ECO:0000313" key="2">
    <source>
        <dbReference type="EMBL" id="QEG95998.1"/>
    </source>
</evidence>